<evidence type="ECO:0000313" key="1">
    <source>
        <dbReference type="EMBL" id="KAJ7203531.1"/>
    </source>
</evidence>
<gene>
    <name evidence="1" type="ORF">GGX14DRAFT_461415</name>
</gene>
<organism evidence="1 2">
    <name type="scientific">Mycena pura</name>
    <dbReference type="NCBI Taxonomy" id="153505"/>
    <lineage>
        <taxon>Eukaryota</taxon>
        <taxon>Fungi</taxon>
        <taxon>Dikarya</taxon>
        <taxon>Basidiomycota</taxon>
        <taxon>Agaricomycotina</taxon>
        <taxon>Agaricomycetes</taxon>
        <taxon>Agaricomycetidae</taxon>
        <taxon>Agaricales</taxon>
        <taxon>Marasmiineae</taxon>
        <taxon>Mycenaceae</taxon>
        <taxon>Mycena</taxon>
    </lineage>
</organism>
<sequence>MTAVLYEGDSAEERWREDVSRYSAIRHPNILQLLGVVSSGLHAAVFHDDLIPYRELLQQSRNHSHFWTVHFWACMETEFRDADQYVLSLSGRPLHWTEYTVWIRPLTRRLCLDLTSATYYVPLYLTRVSARQSGSMDPPRDSEIITSMSHNDYHDICYWHLCHFHQFLISRKIPVTLGSISYLCGPHYEASLKIAVTPNPKINDSGWCTMDQVIYQGWNPIHLDERGAVIMENGWIRLNCDAIEEEYRRRICVDPSSARSWLAHANHIFNYLDVTSNLERYFLVDVIHYWLQIDGPIYSDQGGYLFLCPLEDLQPDMPGVFRSPACPAYWSFDPSGIERLCPADACALGFPRINVQVELWGKCWNSSVYAGISRFHEVKQFDPSQQEASVDYPNYHLCCDRNALLGHNGSEFQPCLFENSDGSTAQASNPGHLQADGVHLPWGTRDMVCTLQDTLIRPFL</sequence>
<dbReference type="AlphaFoldDB" id="A0AAD6YB64"/>
<name>A0AAD6YB64_9AGAR</name>
<feature type="non-terminal residue" evidence="1">
    <location>
        <position position="1"/>
    </location>
</feature>
<accession>A0AAD6YB64</accession>
<dbReference type="Proteomes" id="UP001219525">
    <property type="component" value="Unassembled WGS sequence"/>
</dbReference>
<protein>
    <submittedName>
        <fullName evidence="1">Uncharacterized protein</fullName>
    </submittedName>
</protein>
<evidence type="ECO:0000313" key="2">
    <source>
        <dbReference type="Proteomes" id="UP001219525"/>
    </source>
</evidence>
<comment type="caution">
    <text evidence="1">The sequence shown here is derived from an EMBL/GenBank/DDBJ whole genome shotgun (WGS) entry which is preliminary data.</text>
</comment>
<dbReference type="EMBL" id="JARJCW010000050">
    <property type="protein sequence ID" value="KAJ7203531.1"/>
    <property type="molecule type" value="Genomic_DNA"/>
</dbReference>
<proteinExistence type="predicted"/>
<keyword evidence="2" id="KW-1185">Reference proteome</keyword>
<reference evidence="1" key="1">
    <citation type="submission" date="2023-03" db="EMBL/GenBank/DDBJ databases">
        <title>Massive genome expansion in bonnet fungi (Mycena s.s.) driven by repeated elements and novel gene families across ecological guilds.</title>
        <authorList>
            <consortium name="Lawrence Berkeley National Laboratory"/>
            <person name="Harder C.B."/>
            <person name="Miyauchi S."/>
            <person name="Viragh M."/>
            <person name="Kuo A."/>
            <person name="Thoen E."/>
            <person name="Andreopoulos B."/>
            <person name="Lu D."/>
            <person name="Skrede I."/>
            <person name="Drula E."/>
            <person name="Henrissat B."/>
            <person name="Morin E."/>
            <person name="Kohler A."/>
            <person name="Barry K."/>
            <person name="LaButti K."/>
            <person name="Morin E."/>
            <person name="Salamov A."/>
            <person name="Lipzen A."/>
            <person name="Mereny Z."/>
            <person name="Hegedus B."/>
            <person name="Baldrian P."/>
            <person name="Stursova M."/>
            <person name="Weitz H."/>
            <person name="Taylor A."/>
            <person name="Grigoriev I.V."/>
            <person name="Nagy L.G."/>
            <person name="Martin F."/>
            <person name="Kauserud H."/>
        </authorList>
    </citation>
    <scope>NUCLEOTIDE SEQUENCE</scope>
    <source>
        <strain evidence="1">9144</strain>
    </source>
</reference>